<dbReference type="GO" id="GO:0004519">
    <property type="term" value="F:endonuclease activity"/>
    <property type="evidence" value="ECO:0007669"/>
    <property type="project" value="UniProtKB-KW"/>
</dbReference>
<dbReference type="InterPro" id="IPR040255">
    <property type="entry name" value="Non-specific_endonuclease"/>
</dbReference>
<dbReference type="InterPro" id="IPR044925">
    <property type="entry name" value="His-Me_finger_sf"/>
</dbReference>
<keyword evidence="5" id="KW-0614">Plasmid</keyword>
<protein>
    <submittedName>
        <fullName evidence="5">DNA/RNA non-specific endonuclease</fullName>
    </submittedName>
</protein>
<dbReference type="KEGG" id="aot:AcetOri_orf00066p"/>
<evidence type="ECO:0000259" key="4">
    <source>
        <dbReference type="SMART" id="SM00892"/>
    </source>
</evidence>
<evidence type="ECO:0000256" key="1">
    <source>
        <dbReference type="PIRSR" id="PIRSR640255-1"/>
    </source>
</evidence>
<reference evidence="5 6" key="1">
    <citation type="submission" date="2018-02" db="EMBL/GenBank/DDBJ databases">
        <title>Acetobacter orientalis genome.</title>
        <authorList>
            <person name="Nakashima N."/>
            <person name="Tamura T."/>
        </authorList>
    </citation>
    <scope>NUCLEOTIDE SEQUENCE [LARGE SCALE GENOMIC DNA]</scope>
    <source>
        <strain evidence="5 6">FAN1</strain>
        <plasmid evidence="6">paof1 fan1 dna</plasmid>
    </source>
</reference>
<dbReference type="InterPro" id="IPR044929">
    <property type="entry name" value="DNA/RNA_non-sp_Endonuclease_sf"/>
</dbReference>
<dbReference type="PANTHER" id="PTHR13966">
    <property type="entry name" value="ENDONUCLEASE RELATED"/>
    <property type="match status" value="1"/>
</dbReference>
<sequence>MSAHALVPQGDARHDVGCRCLSWKPIMSCFPLRASGAALIAGLMLLTATPLHATETCMQFGPENALPILLNKKLQPHTTLLCNTAYAVLNSGDVHEPLWSAEYLDETAVWGGRKIGRTTNSFVADDRLPTGDGATLADYRNSGFERGHMTPSADAGTVETQEETYTLSNVVPQTAALNEGVWTGVEMAVRIMALLDGGVYVVTGPDFTGSSQAIGHNVLVPTATWKAIYDPRHHEAGAYLCQNTDSPTCQTLSVAALTDRIGIDPFPEVGEAIKAQAMTLPKPQASPYAPRSRENRDWERLQKRLERKLVGAGMHVFKRALEFEQE</sequence>
<feature type="binding site" evidence="2">
    <location>
        <position position="178"/>
    </location>
    <ligand>
        <name>Mg(2+)</name>
        <dbReference type="ChEBI" id="CHEBI:18420"/>
        <note>catalytic</note>
    </ligand>
</feature>
<dbReference type="CDD" id="cd00091">
    <property type="entry name" value="NUC"/>
    <property type="match status" value="1"/>
</dbReference>
<accession>A0A2Z5ZLX3</accession>
<dbReference type="AlphaFoldDB" id="A0A2Z5ZLX3"/>
<evidence type="ECO:0000313" key="6">
    <source>
        <dbReference type="Proteomes" id="UP000270034"/>
    </source>
</evidence>
<geneLocation type="plasmid" evidence="6">
    <name>paof1 fan1 dna</name>
</geneLocation>
<keyword evidence="5" id="KW-0378">Hydrolase</keyword>
<organism evidence="5 6">
    <name type="scientific">Acetobacter orientalis</name>
    <dbReference type="NCBI Taxonomy" id="146474"/>
    <lineage>
        <taxon>Bacteria</taxon>
        <taxon>Pseudomonadati</taxon>
        <taxon>Pseudomonadota</taxon>
        <taxon>Alphaproteobacteria</taxon>
        <taxon>Acetobacterales</taxon>
        <taxon>Acetobacteraceae</taxon>
        <taxon>Acetobacter</taxon>
    </lineage>
</organism>
<dbReference type="EMBL" id="AP018516">
    <property type="protein sequence ID" value="BBC81734.1"/>
    <property type="molecule type" value="Genomic_DNA"/>
</dbReference>
<evidence type="ECO:0000259" key="3">
    <source>
        <dbReference type="SMART" id="SM00477"/>
    </source>
</evidence>
<dbReference type="GO" id="GO:0016787">
    <property type="term" value="F:hydrolase activity"/>
    <property type="evidence" value="ECO:0007669"/>
    <property type="project" value="InterPro"/>
</dbReference>
<name>A0A2Z5ZLX3_9PROT</name>
<feature type="active site" description="Proton acceptor" evidence="1">
    <location>
        <position position="148"/>
    </location>
</feature>
<keyword evidence="5" id="KW-0255">Endonuclease</keyword>
<dbReference type="Pfam" id="PF01223">
    <property type="entry name" value="Endonuclease_NS"/>
    <property type="match status" value="1"/>
</dbReference>
<dbReference type="PANTHER" id="PTHR13966:SF5">
    <property type="entry name" value="ENDONUCLEASE G, MITOCHONDRIAL"/>
    <property type="match status" value="1"/>
</dbReference>
<feature type="domain" description="DNA/RNA non-specific endonuclease/pyrophosphatase/phosphodiesterase" evidence="4">
    <location>
        <begin position="82"/>
        <end position="272"/>
    </location>
</feature>
<dbReference type="Gene3D" id="3.40.570.10">
    <property type="entry name" value="Extracellular Endonuclease, subunit A"/>
    <property type="match status" value="1"/>
</dbReference>
<keyword evidence="2" id="KW-0479">Metal-binding</keyword>
<gene>
    <name evidence="5" type="ORF">AcetOrient_orf00066p</name>
</gene>
<keyword evidence="5" id="KW-0540">Nuclease</keyword>
<feature type="domain" description="ENPP1-3/EXOG-like endonuclease/phosphodiesterase" evidence="3">
    <location>
        <begin position="83"/>
        <end position="272"/>
    </location>
</feature>
<dbReference type="Proteomes" id="UP000270034">
    <property type="component" value="Plasmid pAOF1"/>
</dbReference>
<dbReference type="SMART" id="SM00892">
    <property type="entry name" value="Endonuclease_NS"/>
    <property type="match status" value="1"/>
</dbReference>
<dbReference type="InterPro" id="IPR020821">
    <property type="entry name" value="ENPP1-3/EXOG-like_nuc-like"/>
</dbReference>
<evidence type="ECO:0000256" key="2">
    <source>
        <dbReference type="PIRSR" id="PIRSR640255-2"/>
    </source>
</evidence>
<dbReference type="SUPFAM" id="SSF54060">
    <property type="entry name" value="His-Me finger endonucleases"/>
    <property type="match status" value="1"/>
</dbReference>
<dbReference type="GO" id="GO:0003676">
    <property type="term" value="F:nucleic acid binding"/>
    <property type="evidence" value="ECO:0007669"/>
    <property type="project" value="InterPro"/>
</dbReference>
<evidence type="ECO:0000313" key="5">
    <source>
        <dbReference type="EMBL" id="BBC81734.1"/>
    </source>
</evidence>
<dbReference type="GO" id="GO:0046872">
    <property type="term" value="F:metal ion binding"/>
    <property type="evidence" value="ECO:0007669"/>
    <property type="project" value="UniProtKB-KW"/>
</dbReference>
<proteinExistence type="predicted"/>
<dbReference type="InterPro" id="IPR001604">
    <property type="entry name" value="Endo_G_ENPP1-like_dom"/>
</dbReference>
<dbReference type="SMART" id="SM00477">
    <property type="entry name" value="NUC"/>
    <property type="match status" value="1"/>
</dbReference>